<comment type="caution">
    <text evidence="6">The sequence shown here is derived from an EMBL/GenBank/DDBJ whole genome shotgun (WGS) entry which is preliminary data.</text>
</comment>
<dbReference type="SUPFAM" id="SSF55920">
    <property type="entry name" value="Creatinase/aminopeptidase"/>
    <property type="match status" value="1"/>
</dbReference>
<protein>
    <submittedName>
        <fullName evidence="6">Xaa-Pro dipeptidase</fullName>
    </submittedName>
</protein>
<evidence type="ECO:0000259" key="5">
    <source>
        <dbReference type="Pfam" id="PF01321"/>
    </source>
</evidence>
<reference evidence="6" key="1">
    <citation type="submission" date="2021-03" db="EMBL/GenBank/DDBJ databases">
        <title>Antimicrobial resistance genes in bacteria isolated from Japanese honey, and their potential for conferring macrolide and lincosamide resistance in the American foulbrood pathogen Paenibacillus larvae.</title>
        <authorList>
            <person name="Okamoto M."/>
            <person name="Kumagai M."/>
            <person name="Kanamori H."/>
            <person name="Takamatsu D."/>
        </authorList>
    </citation>
    <scope>NUCLEOTIDE SEQUENCE</scope>
    <source>
        <strain evidence="6">J40TS1</strain>
    </source>
</reference>
<dbReference type="PANTHER" id="PTHR46112:SF10">
    <property type="entry name" value="DIPEPTIDASE YKVY-RELATED"/>
    <property type="match status" value="1"/>
</dbReference>
<comment type="similarity">
    <text evidence="2">Belongs to the peptidase M24B family.</text>
</comment>
<dbReference type="InterPro" id="IPR000994">
    <property type="entry name" value="Pept_M24"/>
</dbReference>
<dbReference type="CDD" id="cd01092">
    <property type="entry name" value="APP-like"/>
    <property type="match status" value="1"/>
</dbReference>
<dbReference type="SUPFAM" id="SSF53092">
    <property type="entry name" value="Creatinase/prolidase N-terminal domain"/>
    <property type="match status" value="1"/>
</dbReference>
<feature type="domain" description="Peptidase M24" evidence="4">
    <location>
        <begin position="147"/>
        <end position="347"/>
    </location>
</feature>
<evidence type="ECO:0000313" key="6">
    <source>
        <dbReference type="EMBL" id="GIP18516.1"/>
    </source>
</evidence>
<dbReference type="Gene3D" id="3.40.350.10">
    <property type="entry name" value="Creatinase/prolidase N-terminal domain"/>
    <property type="match status" value="1"/>
</dbReference>
<dbReference type="PANTHER" id="PTHR46112">
    <property type="entry name" value="AMINOPEPTIDASE"/>
    <property type="match status" value="1"/>
</dbReference>
<proteinExistence type="inferred from homology"/>
<dbReference type="InterPro" id="IPR036005">
    <property type="entry name" value="Creatinase/aminopeptidase-like"/>
</dbReference>
<dbReference type="InterPro" id="IPR029149">
    <property type="entry name" value="Creatin/AminoP/Spt16_N"/>
</dbReference>
<dbReference type="Pfam" id="PF01321">
    <property type="entry name" value="Creatinase_N"/>
    <property type="match status" value="1"/>
</dbReference>
<evidence type="ECO:0000256" key="3">
    <source>
        <dbReference type="ARBA" id="ARBA00023211"/>
    </source>
</evidence>
<evidence type="ECO:0000313" key="7">
    <source>
        <dbReference type="Proteomes" id="UP000683139"/>
    </source>
</evidence>
<keyword evidence="7" id="KW-1185">Reference proteome</keyword>
<evidence type="ECO:0000256" key="1">
    <source>
        <dbReference type="ARBA" id="ARBA00001936"/>
    </source>
</evidence>
<sequence>MDMLWQDRKTKLKQYMMQHQIEAALLTSPASIYYFTDFYSEPHERFLAFYMEANSQREILFVPRLDEQAAAGAAKTEAIVAIADGEDPLQVLKAAVQRPQRLGLEKNAISAARYERLLEALQQPQAVDIVDGIVALRMFKSEHEIAKVQHAVQIVEQVVAHAAAVAAVGMTELELAAEIEYQMRKLGADRPAFETIVLTGARSALPHGRPGAAKLQQGHFLLIDIGVQANGYCSDITRTFVIGEATQEQRRLYDTVLAANQAAIAASKAGISFAELDRIARDIIAEAGYGQWFTHRLGHGFGMEVHEPPSVAAGNTALLQPGVLYTIEPGIYHPTLGGVRIEDDVYIAADGSAKVLTSYPKQLIQLELGGR</sequence>
<dbReference type="Pfam" id="PF00557">
    <property type="entry name" value="Peptidase_M24"/>
    <property type="match status" value="1"/>
</dbReference>
<dbReference type="Proteomes" id="UP000683139">
    <property type="component" value="Unassembled WGS sequence"/>
</dbReference>
<accession>A0A920CZ42</accession>
<keyword evidence="3" id="KW-0464">Manganese</keyword>
<gene>
    <name evidence="6" type="ORF">J40TS1_41580</name>
</gene>
<organism evidence="6 7">
    <name type="scientific">Paenibacillus montaniterrae</name>
    <dbReference type="NCBI Taxonomy" id="429341"/>
    <lineage>
        <taxon>Bacteria</taxon>
        <taxon>Bacillati</taxon>
        <taxon>Bacillota</taxon>
        <taxon>Bacilli</taxon>
        <taxon>Bacillales</taxon>
        <taxon>Paenibacillaceae</taxon>
        <taxon>Paenibacillus</taxon>
    </lineage>
</organism>
<dbReference type="EMBL" id="BOSE01000009">
    <property type="protein sequence ID" value="GIP18516.1"/>
    <property type="molecule type" value="Genomic_DNA"/>
</dbReference>
<dbReference type="Gene3D" id="3.90.230.10">
    <property type="entry name" value="Creatinase/methionine aminopeptidase superfamily"/>
    <property type="match status" value="1"/>
</dbReference>
<comment type="cofactor">
    <cofactor evidence="1">
        <name>Mn(2+)</name>
        <dbReference type="ChEBI" id="CHEBI:29035"/>
    </cofactor>
</comment>
<name>A0A920CZ42_9BACL</name>
<feature type="domain" description="Creatinase N-terminal" evidence="5">
    <location>
        <begin position="8"/>
        <end position="138"/>
    </location>
</feature>
<dbReference type="InterPro" id="IPR050659">
    <property type="entry name" value="Peptidase_M24B"/>
</dbReference>
<evidence type="ECO:0000259" key="4">
    <source>
        <dbReference type="Pfam" id="PF00557"/>
    </source>
</evidence>
<evidence type="ECO:0000256" key="2">
    <source>
        <dbReference type="ARBA" id="ARBA00008766"/>
    </source>
</evidence>
<dbReference type="AlphaFoldDB" id="A0A920CZ42"/>
<dbReference type="InterPro" id="IPR000587">
    <property type="entry name" value="Creatinase_N"/>
</dbReference>